<dbReference type="KEGG" id="scm:SCHCO_02515873"/>
<protein>
    <submittedName>
        <fullName evidence="2">Uncharacterized protein</fullName>
    </submittedName>
</protein>
<reference evidence="2 3" key="1">
    <citation type="journal article" date="2010" name="Nat. Biotechnol.">
        <title>Genome sequence of the model mushroom Schizophyllum commune.</title>
        <authorList>
            <person name="Ohm R.A."/>
            <person name="de Jong J.F."/>
            <person name="Lugones L.G."/>
            <person name="Aerts A."/>
            <person name="Kothe E."/>
            <person name="Stajich J.E."/>
            <person name="de Vries R.P."/>
            <person name="Record E."/>
            <person name="Levasseur A."/>
            <person name="Baker S.E."/>
            <person name="Bartholomew K.A."/>
            <person name="Coutinho P.M."/>
            <person name="Erdmann S."/>
            <person name="Fowler T.J."/>
            <person name="Gathman A.C."/>
            <person name="Lombard V."/>
            <person name="Henrissat B."/>
            <person name="Knabe N."/>
            <person name="Kuees U."/>
            <person name="Lilly W.W."/>
            <person name="Lindquist E."/>
            <person name="Lucas S."/>
            <person name="Magnuson J.K."/>
            <person name="Piumi F."/>
            <person name="Raudaskoski M."/>
            <person name="Salamov A."/>
            <person name="Schmutz J."/>
            <person name="Schwarze F.W.M.R."/>
            <person name="vanKuyk P.A."/>
            <person name="Horton J.S."/>
            <person name="Grigoriev I.V."/>
            <person name="Woesten H.A.B."/>
        </authorList>
    </citation>
    <scope>NUCLEOTIDE SEQUENCE [LARGE SCALE GENOMIC DNA]</scope>
    <source>
        <strain evidence="3">H4-8 / FGSC 9210</strain>
    </source>
</reference>
<feature type="non-terminal residue" evidence="2">
    <location>
        <position position="278"/>
    </location>
</feature>
<dbReference type="AlphaFoldDB" id="D8QGL0"/>
<feature type="region of interest" description="Disordered" evidence="1">
    <location>
        <begin position="100"/>
        <end position="125"/>
    </location>
</feature>
<feature type="compositionally biased region" description="Basic and acidic residues" evidence="1">
    <location>
        <begin position="107"/>
        <end position="121"/>
    </location>
</feature>
<evidence type="ECO:0000313" key="2">
    <source>
        <dbReference type="EMBL" id="EFI92508.1"/>
    </source>
</evidence>
<feature type="compositionally biased region" description="Basic residues" evidence="1">
    <location>
        <begin position="269"/>
        <end position="278"/>
    </location>
</feature>
<evidence type="ECO:0000256" key="1">
    <source>
        <dbReference type="SAM" id="MobiDB-lite"/>
    </source>
</evidence>
<sequence>MRPSPSWQTSSSLDRLADEHVVAADALIVARSTGSRVLSLARSIDRRTSSSLASTGGRATPSLARRTRSSLALMADALVARSAQARRLAHLADALIARPHGSRAHRRSLDGRTRSSLDRLARQTRSSSLDWRPRSSLSLARQTRSSSLARLADAHVVARSPGRTRYIARLADALLVALIAGRARRPLDGRAHRSIHRRTRPSLARLGRRAHRSLDWHTSSSSPRSIDWGACRSRYRQHALIARSLDWSDALPRRPFAQQAAASAVTRSTSRRPHRSRD</sequence>
<dbReference type="InParanoid" id="D8QGL0"/>
<dbReference type="Proteomes" id="UP000007431">
    <property type="component" value="Unassembled WGS sequence"/>
</dbReference>
<feature type="compositionally biased region" description="Low complexity" evidence="1">
    <location>
        <begin position="258"/>
        <end position="268"/>
    </location>
</feature>
<dbReference type="VEuPathDB" id="FungiDB:SCHCODRAFT_02515873"/>
<evidence type="ECO:0000313" key="3">
    <source>
        <dbReference type="Proteomes" id="UP000007431"/>
    </source>
</evidence>
<keyword evidence="3" id="KW-1185">Reference proteome</keyword>
<dbReference type="GeneID" id="9597768"/>
<name>D8QGL0_SCHCM</name>
<proteinExistence type="predicted"/>
<dbReference type="HOGENOM" id="CLU_1001692_0_0_1"/>
<gene>
    <name evidence="2" type="ORF">SCHCODRAFT_113000</name>
</gene>
<dbReference type="RefSeq" id="XP_003027411.1">
    <property type="nucleotide sequence ID" value="XM_003027365.1"/>
</dbReference>
<organism evidence="3">
    <name type="scientific">Schizophyllum commune (strain H4-8 / FGSC 9210)</name>
    <name type="common">Split gill fungus</name>
    <dbReference type="NCBI Taxonomy" id="578458"/>
    <lineage>
        <taxon>Eukaryota</taxon>
        <taxon>Fungi</taxon>
        <taxon>Dikarya</taxon>
        <taxon>Basidiomycota</taxon>
        <taxon>Agaricomycotina</taxon>
        <taxon>Agaricomycetes</taxon>
        <taxon>Agaricomycetidae</taxon>
        <taxon>Agaricales</taxon>
        <taxon>Schizophyllaceae</taxon>
        <taxon>Schizophyllum</taxon>
    </lineage>
</organism>
<accession>D8QGL0</accession>
<dbReference type="EMBL" id="GL377312">
    <property type="protein sequence ID" value="EFI92508.1"/>
    <property type="molecule type" value="Genomic_DNA"/>
</dbReference>
<feature type="region of interest" description="Disordered" evidence="1">
    <location>
        <begin position="258"/>
        <end position="278"/>
    </location>
</feature>